<dbReference type="EMBL" id="LVEP01000040">
    <property type="protein sequence ID" value="OCB74023.1"/>
    <property type="molecule type" value="Genomic_DNA"/>
</dbReference>
<reference evidence="1 2" key="1">
    <citation type="submission" date="2016-03" db="EMBL/GenBank/DDBJ databases">
        <authorList>
            <person name="Ploux O."/>
        </authorList>
    </citation>
    <scope>NUCLEOTIDE SEQUENCE [LARGE SCALE GENOMIC DNA]</scope>
    <source>
        <strain evidence="1 2">LPB0076</strain>
    </source>
</reference>
<comment type="caution">
    <text evidence="1">The sequence shown here is derived from an EMBL/GenBank/DDBJ whole genome shotgun (WGS) entry which is preliminary data.</text>
</comment>
<keyword evidence="2" id="KW-1185">Reference proteome</keyword>
<gene>
    <name evidence="1" type="ORF">LPBF_11215</name>
</gene>
<sequence>MRFIRKNQIEPQLLTNLKQRLIAEGKKFSFKELINPDKNDFREILISEQKYLCCYCEQEIENHSLRVVLEHFLPQSKFKVQELDYFNLHLSCTHSNKHCDTVKSDELIVNLLLHPDCASFFKYMPTGEILPNTHEYRSFSDFKANIASLQIRFQAVVHLITVLDLNNLQLVSERKKTFDDLIRVKDTQFDTLDKIEDYLEKENAKANSSRFPSLVEYLLNKQKTKV</sequence>
<dbReference type="OrthoDB" id="9805802at2"/>
<dbReference type="NCBIfam" id="TIGR02646">
    <property type="entry name" value="retron system putative HNH endonuclease"/>
    <property type="match status" value="1"/>
</dbReference>
<protein>
    <recommendedName>
        <fullName evidence="3">TIGR02646 family protein</fullName>
    </recommendedName>
</protein>
<proteinExistence type="predicted"/>
<evidence type="ECO:0008006" key="3">
    <source>
        <dbReference type="Google" id="ProtNLM"/>
    </source>
</evidence>
<dbReference type="STRING" id="1763534.GCA_001831475_01477"/>
<organism evidence="1 2">
    <name type="scientific">Flavobacterium crassostreae</name>
    <dbReference type="NCBI Taxonomy" id="1763534"/>
    <lineage>
        <taxon>Bacteria</taxon>
        <taxon>Pseudomonadati</taxon>
        <taxon>Bacteroidota</taxon>
        <taxon>Flavobacteriia</taxon>
        <taxon>Flavobacteriales</taxon>
        <taxon>Flavobacteriaceae</taxon>
        <taxon>Flavobacterium</taxon>
    </lineage>
</organism>
<dbReference type="InterPro" id="IPR013467">
    <property type="entry name" value="HNH78-like"/>
</dbReference>
<dbReference type="AlphaFoldDB" id="A0A1B9DWF3"/>
<accession>A0A1B9DWF3</accession>
<dbReference type="RefSeq" id="WP_066336506.1">
    <property type="nucleotide sequence ID" value="NZ_CP017688.1"/>
</dbReference>
<evidence type="ECO:0000313" key="1">
    <source>
        <dbReference type="EMBL" id="OCB74023.1"/>
    </source>
</evidence>
<dbReference type="Proteomes" id="UP000093510">
    <property type="component" value="Unassembled WGS sequence"/>
</dbReference>
<dbReference type="Gene3D" id="1.10.30.50">
    <property type="match status" value="1"/>
</dbReference>
<name>A0A1B9DWF3_9FLAO</name>
<evidence type="ECO:0000313" key="2">
    <source>
        <dbReference type="Proteomes" id="UP000093510"/>
    </source>
</evidence>